<evidence type="ECO:0000259" key="5">
    <source>
        <dbReference type="Pfam" id="PF02926"/>
    </source>
</evidence>
<keyword evidence="2 7" id="KW-0808">Transferase</keyword>
<evidence type="ECO:0000256" key="2">
    <source>
        <dbReference type="ARBA" id="ARBA00022603"/>
    </source>
</evidence>
<evidence type="ECO:0000259" key="4">
    <source>
        <dbReference type="Pfam" id="PF01170"/>
    </source>
</evidence>
<dbReference type="GeneID" id="76205559"/>
<reference evidence="6" key="4">
    <citation type="journal article" date="2023" name="Microbiol. Resour. Announc.">
        <title>Complete Genome Sequence of Vulcanisaeta souniana Strain IC-059, a Hyperthermophilic Archaeon Isolated from Hot Spring Water in Japan.</title>
        <authorList>
            <person name="Kato S."/>
            <person name="Itoh T."/>
            <person name="Wu L."/>
            <person name="Ma J."/>
            <person name="Ohkuma M."/>
        </authorList>
    </citation>
    <scope>NUCLEOTIDE SEQUENCE</scope>
    <source>
        <strain evidence="6">JCM 11219</strain>
    </source>
</reference>
<dbReference type="AlphaFoldDB" id="A0A830E3T5"/>
<feature type="domain" description="THUMP" evidence="5">
    <location>
        <begin position="93"/>
        <end position="161"/>
    </location>
</feature>
<sequence>MLILLTTVPGIEDLVIEEIKERFGNRVISAEVFGSSRVTGKVLVNINDVSTNDLRQLRTVEHIILVLDSGITSKDINGLRKCIWNLNLDGLPNYYTPNTTIGVTVDRTGTHDYKSPETAALLGERISEFLLSKGIKPIFNLDNADLILRLIIEQDKCILGLSMTRRTLKDRPYRVFNHPASINPILANAMLRTLGPNSLSRVCDVTCGSGTIVIEGALTRQDLSFLCADIDYSYVNGAIMNARNAGVDALIDFVVMDSTRPALREHACHNAVFNPPFGIRIEPMEGIASFYDSLFNSLNHILRNGSSFVLITVRKSIVRRLVKRYGFRLINERVVEQGGIWSSIFKVVKE</sequence>
<feature type="domain" description="Ribosomal RNA large subunit methyltransferase K/L-like methyltransferase" evidence="4">
    <location>
        <begin position="171"/>
        <end position="341"/>
    </location>
</feature>
<dbReference type="Pfam" id="PF02926">
    <property type="entry name" value="THUMP"/>
    <property type="match status" value="1"/>
</dbReference>
<dbReference type="EMBL" id="AP026830">
    <property type="protein sequence ID" value="BDR90913.1"/>
    <property type="molecule type" value="Genomic_DNA"/>
</dbReference>
<evidence type="ECO:0000313" key="9">
    <source>
        <dbReference type="Proteomes" id="UP001060771"/>
    </source>
</evidence>
<dbReference type="CDD" id="cd11715">
    <property type="entry name" value="THUMP_AdoMetMT"/>
    <property type="match status" value="1"/>
</dbReference>
<proteinExistence type="predicted"/>
<dbReference type="EMBL" id="BMNM01000006">
    <property type="protein sequence ID" value="GGI79245.1"/>
    <property type="molecule type" value="Genomic_DNA"/>
</dbReference>
<reference evidence="7" key="2">
    <citation type="submission" date="2020-09" db="EMBL/GenBank/DDBJ databases">
        <authorList>
            <person name="Sun Q."/>
            <person name="Ohkuma M."/>
        </authorList>
    </citation>
    <scope>NUCLEOTIDE SEQUENCE</scope>
    <source>
        <strain evidence="7">JCM 11219</strain>
    </source>
</reference>
<protein>
    <submittedName>
        <fullName evidence="7">RNA methyltransferase</fullName>
    </submittedName>
</protein>
<organism evidence="7 8">
    <name type="scientific">Vulcanisaeta souniana JCM 11219</name>
    <dbReference type="NCBI Taxonomy" id="1293586"/>
    <lineage>
        <taxon>Archaea</taxon>
        <taxon>Thermoproteota</taxon>
        <taxon>Thermoprotei</taxon>
        <taxon>Thermoproteales</taxon>
        <taxon>Thermoproteaceae</taxon>
        <taxon>Vulcanisaeta</taxon>
    </lineage>
</organism>
<evidence type="ECO:0000313" key="8">
    <source>
        <dbReference type="Proteomes" id="UP000657075"/>
    </source>
</evidence>
<dbReference type="InterPro" id="IPR000241">
    <property type="entry name" value="RlmKL-like_Mtase"/>
</dbReference>
<dbReference type="Gene3D" id="3.30.2130.30">
    <property type="match status" value="1"/>
</dbReference>
<evidence type="ECO:0000256" key="3">
    <source>
        <dbReference type="ARBA" id="ARBA00022694"/>
    </source>
</evidence>
<dbReference type="GO" id="GO:0030488">
    <property type="term" value="P:tRNA methylation"/>
    <property type="evidence" value="ECO:0007669"/>
    <property type="project" value="TreeGrafter"/>
</dbReference>
<gene>
    <name evidence="7" type="ORF">GCM10007112_15260</name>
    <name evidence="6" type="ORF">Vsou_00060</name>
</gene>
<keyword evidence="9" id="KW-1185">Reference proteome</keyword>
<dbReference type="GO" id="GO:0016423">
    <property type="term" value="F:tRNA (guanine) methyltransferase activity"/>
    <property type="evidence" value="ECO:0007669"/>
    <property type="project" value="TreeGrafter"/>
</dbReference>
<dbReference type="PANTHER" id="PTHR14911">
    <property type="entry name" value="THUMP DOMAIN-CONTAINING"/>
    <property type="match status" value="1"/>
</dbReference>
<comment type="subcellular location">
    <subcellularLocation>
        <location evidence="1">Cytoplasm</location>
    </subcellularLocation>
</comment>
<dbReference type="GO" id="GO:0003723">
    <property type="term" value="F:RNA binding"/>
    <property type="evidence" value="ECO:0007669"/>
    <property type="project" value="InterPro"/>
</dbReference>
<dbReference type="PANTHER" id="PTHR14911:SF13">
    <property type="entry name" value="TRNA (GUANINE(6)-N2)-METHYLTRANSFERASE THUMP3"/>
    <property type="match status" value="1"/>
</dbReference>
<evidence type="ECO:0000313" key="6">
    <source>
        <dbReference type="EMBL" id="BDR90913.1"/>
    </source>
</evidence>
<keyword evidence="2 7" id="KW-0489">Methyltransferase</keyword>
<keyword evidence="3" id="KW-0819">tRNA processing</keyword>
<accession>A0A830E3T5</accession>
<dbReference type="Pfam" id="PF01170">
    <property type="entry name" value="UPF0020"/>
    <property type="match status" value="1"/>
</dbReference>
<evidence type="ECO:0000256" key="1">
    <source>
        <dbReference type="ARBA" id="ARBA00004496"/>
    </source>
</evidence>
<dbReference type="OrthoDB" id="7080at2157"/>
<dbReference type="InterPro" id="IPR004114">
    <property type="entry name" value="THUMP_dom"/>
</dbReference>
<name>A0A830E3T5_9CREN</name>
<dbReference type="Proteomes" id="UP000657075">
    <property type="component" value="Unassembled WGS sequence"/>
</dbReference>
<dbReference type="InterPro" id="IPR029063">
    <property type="entry name" value="SAM-dependent_MTases_sf"/>
</dbReference>
<dbReference type="SUPFAM" id="SSF53335">
    <property type="entry name" value="S-adenosyl-L-methionine-dependent methyltransferases"/>
    <property type="match status" value="1"/>
</dbReference>
<dbReference type="Gene3D" id="3.40.50.150">
    <property type="entry name" value="Vaccinia Virus protein VP39"/>
    <property type="match status" value="1"/>
</dbReference>
<dbReference type="Proteomes" id="UP001060771">
    <property type="component" value="Chromosome"/>
</dbReference>
<evidence type="ECO:0000313" key="7">
    <source>
        <dbReference type="EMBL" id="GGI79245.1"/>
    </source>
</evidence>
<dbReference type="GO" id="GO:0005737">
    <property type="term" value="C:cytoplasm"/>
    <property type="evidence" value="ECO:0007669"/>
    <property type="project" value="UniProtKB-SubCell"/>
</dbReference>
<dbReference type="RefSeq" id="WP_188603409.1">
    <property type="nucleotide sequence ID" value="NZ_AP026830.1"/>
</dbReference>
<reference evidence="9" key="3">
    <citation type="submission" date="2022-09" db="EMBL/GenBank/DDBJ databases">
        <title>Complete genome sequence of Vulcanisaeta souniana.</title>
        <authorList>
            <person name="Kato S."/>
            <person name="Itoh T."/>
            <person name="Ohkuma M."/>
        </authorList>
    </citation>
    <scope>NUCLEOTIDE SEQUENCE [LARGE SCALE GENOMIC DNA]</scope>
    <source>
        <strain evidence="9">JCM 11219</strain>
    </source>
</reference>
<dbReference type="SUPFAM" id="SSF143437">
    <property type="entry name" value="THUMP domain-like"/>
    <property type="match status" value="1"/>
</dbReference>
<reference evidence="7" key="1">
    <citation type="journal article" date="2014" name="Int. J. Syst. Evol. Microbiol.">
        <title>Complete genome sequence of Corynebacterium casei LMG S-19264T (=DSM 44701T), isolated from a smear-ripened cheese.</title>
        <authorList>
            <consortium name="US DOE Joint Genome Institute (JGI-PGF)"/>
            <person name="Walter F."/>
            <person name="Albersmeier A."/>
            <person name="Kalinowski J."/>
            <person name="Ruckert C."/>
        </authorList>
    </citation>
    <scope>NUCLEOTIDE SEQUENCE</scope>
    <source>
        <strain evidence="7">JCM 11219</strain>
    </source>
</reference>